<dbReference type="EMBL" id="VSSQ01005628">
    <property type="protein sequence ID" value="MPM29868.1"/>
    <property type="molecule type" value="Genomic_DNA"/>
</dbReference>
<comment type="caution">
    <text evidence="1">The sequence shown here is derived from an EMBL/GenBank/DDBJ whole genome shotgun (WGS) entry which is preliminary data.</text>
</comment>
<organism evidence="1">
    <name type="scientific">bioreactor metagenome</name>
    <dbReference type="NCBI Taxonomy" id="1076179"/>
    <lineage>
        <taxon>unclassified sequences</taxon>
        <taxon>metagenomes</taxon>
        <taxon>ecological metagenomes</taxon>
    </lineage>
</organism>
<dbReference type="AlphaFoldDB" id="A0A644YPF1"/>
<name>A0A644YPF1_9ZZZZ</name>
<accession>A0A644YPF1</accession>
<gene>
    <name evidence="1" type="ORF">SDC9_76409</name>
</gene>
<sequence>MTNETMTVHKALAELKIIDDRIQKAISGGTFCIANKHSNEKINGVPVDDFKKTMQGSFDKASDLITRRNAIKRAVVNSNATTQVKVGEMDYQMTP</sequence>
<proteinExistence type="predicted"/>
<reference evidence="1" key="1">
    <citation type="submission" date="2019-08" db="EMBL/GenBank/DDBJ databases">
        <authorList>
            <person name="Kucharzyk K."/>
            <person name="Murdoch R.W."/>
            <person name="Higgins S."/>
            <person name="Loffler F."/>
        </authorList>
    </citation>
    <scope>NUCLEOTIDE SEQUENCE</scope>
</reference>
<evidence type="ECO:0000313" key="1">
    <source>
        <dbReference type="EMBL" id="MPM29868.1"/>
    </source>
</evidence>
<protein>
    <submittedName>
        <fullName evidence="1">Uncharacterized protein</fullName>
    </submittedName>
</protein>